<dbReference type="AlphaFoldDB" id="A0A368VJE2"/>
<organism evidence="1 2">
    <name type="scientific">Paenibacillus prosopidis</name>
    <dbReference type="NCBI Taxonomy" id="630520"/>
    <lineage>
        <taxon>Bacteria</taxon>
        <taxon>Bacillati</taxon>
        <taxon>Bacillota</taxon>
        <taxon>Bacilli</taxon>
        <taxon>Bacillales</taxon>
        <taxon>Paenibacillaceae</taxon>
        <taxon>Paenibacillus</taxon>
    </lineage>
</organism>
<dbReference type="EMBL" id="QPJD01000032">
    <property type="protein sequence ID" value="RCW40573.1"/>
    <property type="molecule type" value="Genomic_DNA"/>
</dbReference>
<dbReference type="Proteomes" id="UP000252415">
    <property type="component" value="Unassembled WGS sequence"/>
</dbReference>
<evidence type="ECO:0000313" key="1">
    <source>
        <dbReference type="EMBL" id="RCW40573.1"/>
    </source>
</evidence>
<keyword evidence="2" id="KW-1185">Reference proteome</keyword>
<name>A0A368VJE2_9BACL</name>
<gene>
    <name evidence="1" type="ORF">DFP97_1327</name>
</gene>
<reference evidence="1 2" key="1">
    <citation type="submission" date="2018-07" db="EMBL/GenBank/DDBJ databases">
        <title>Genomic Encyclopedia of Type Strains, Phase III (KMG-III): the genomes of soil and plant-associated and newly described type strains.</title>
        <authorList>
            <person name="Whitman W."/>
        </authorList>
    </citation>
    <scope>NUCLEOTIDE SEQUENCE [LARGE SCALE GENOMIC DNA]</scope>
    <source>
        <strain evidence="1 2">CECT 7506</strain>
    </source>
</reference>
<evidence type="ECO:0000313" key="2">
    <source>
        <dbReference type="Proteomes" id="UP000252415"/>
    </source>
</evidence>
<accession>A0A368VJE2</accession>
<protein>
    <submittedName>
        <fullName evidence="1">Uncharacterized protein DUF2716</fullName>
    </submittedName>
</protein>
<comment type="caution">
    <text evidence="1">The sequence shown here is derived from an EMBL/GenBank/DDBJ whole genome shotgun (WGS) entry which is preliminary data.</text>
</comment>
<sequence>MNWIELTEAEQEQAWDMINKRFSFSPSIKPDDWPSITINDDDYITFILTNTCDDTLDFEEQCNEVFKSMVSKEEYIFALDWQHECYFFNPHIPKGDHEWTIPFYRTGIITSSSPKI</sequence>
<dbReference type="InterPro" id="IPR020323">
    <property type="entry name" value="DUF2716"/>
</dbReference>
<proteinExistence type="predicted"/>
<dbReference type="Pfam" id="PF10898">
    <property type="entry name" value="DUF2716"/>
    <property type="match status" value="1"/>
</dbReference>